<keyword evidence="3" id="KW-1003">Cell membrane</keyword>
<feature type="transmembrane region" description="Helical" evidence="8">
    <location>
        <begin position="172"/>
        <end position="191"/>
    </location>
</feature>
<sequence length="408" mass="45178">MSQPGAADTFCEECNQHYRLGRARAGQSLKCRRCGHALRHVPRQPLQAPLALAIAALSLFPLIFCFSFLGISQGGNTTAIEFWQTTSGLTEGYYYLVATLLVLGLMLFPLIDLVIIAYLYGQLALGHKPEHAKPLLLVHHQLRMWLMVDVFLIGVLVALVKITAYADIQFGLSFWAFCLFVCLYLATLTSVDRHYLYQQCLGPLQTVNPAPNQPLWPCSHCHQLNLEPGRCRRCQASLQQRKAGGLERPLAFLLAAVVLYIPANVHPIMTTSTLGVAEPSTILGGVVLLWQLEDYPIALVIFIASVFVPIAKMIAIAWLCWTVYRRQPHSPQEMTRMYRITEFIGRWSMIDVFVVALLAALIQIQGLANVTPGPAAVSFAAVVVLTMLAAASFDPRLIWDHCADASHG</sequence>
<feature type="transmembrane region" description="Helical" evidence="8">
    <location>
        <begin position="48"/>
        <end position="72"/>
    </location>
</feature>
<feature type="transmembrane region" description="Helical" evidence="8">
    <location>
        <begin position="92"/>
        <end position="121"/>
    </location>
</feature>
<keyword evidence="10" id="KW-1185">Reference proteome</keyword>
<dbReference type="Pfam" id="PF04403">
    <property type="entry name" value="PqiA"/>
    <property type="match status" value="2"/>
</dbReference>
<comment type="similarity">
    <text evidence="2">Belongs to the PqiA family.</text>
</comment>
<dbReference type="PANTHER" id="PTHR30462">
    <property type="entry name" value="INTERMEMBRANE TRANSPORT PROTEIN PQIB-RELATED"/>
    <property type="match status" value="1"/>
</dbReference>
<accession>A0A1M5YV07</accession>
<dbReference type="InterPro" id="IPR007498">
    <property type="entry name" value="PqiA-like"/>
</dbReference>
<evidence type="ECO:0000256" key="2">
    <source>
        <dbReference type="ARBA" id="ARBA00007555"/>
    </source>
</evidence>
<evidence type="ECO:0000256" key="5">
    <source>
        <dbReference type="ARBA" id="ARBA00022692"/>
    </source>
</evidence>
<dbReference type="NCBIfam" id="TIGR00155">
    <property type="entry name" value="pqiA_fam"/>
    <property type="match status" value="1"/>
</dbReference>
<dbReference type="InterPro" id="IPR005219">
    <property type="entry name" value="PqiA-like_proteobact"/>
</dbReference>
<keyword evidence="5 8" id="KW-0812">Transmembrane</keyword>
<feature type="transmembrane region" description="Helical" evidence="8">
    <location>
        <begin position="344"/>
        <end position="364"/>
    </location>
</feature>
<dbReference type="RefSeq" id="WP_067664753.1">
    <property type="nucleotide sequence ID" value="NZ_FQXG01000008.1"/>
</dbReference>
<evidence type="ECO:0000256" key="6">
    <source>
        <dbReference type="ARBA" id="ARBA00022989"/>
    </source>
</evidence>
<evidence type="ECO:0000256" key="4">
    <source>
        <dbReference type="ARBA" id="ARBA00022519"/>
    </source>
</evidence>
<protein>
    <submittedName>
        <fullName evidence="9">Paraquat-inducible protein A</fullName>
    </submittedName>
</protein>
<keyword evidence="7 8" id="KW-0472">Membrane</keyword>
<feature type="transmembrane region" description="Helical" evidence="8">
    <location>
        <begin position="297"/>
        <end position="324"/>
    </location>
</feature>
<dbReference type="EMBL" id="FQXG01000008">
    <property type="protein sequence ID" value="SHI15825.1"/>
    <property type="molecule type" value="Genomic_DNA"/>
</dbReference>
<feature type="transmembrane region" description="Helical" evidence="8">
    <location>
        <begin position="376"/>
        <end position="393"/>
    </location>
</feature>
<evidence type="ECO:0000313" key="10">
    <source>
        <dbReference type="Proteomes" id="UP000184268"/>
    </source>
</evidence>
<feature type="transmembrane region" description="Helical" evidence="8">
    <location>
        <begin position="142"/>
        <end position="166"/>
    </location>
</feature>
<comment type="subcellular location">
    <subcellularLocation>
        <location evidence="1">Cell inner membrane</location>
        <topology evidence="1">Multi-pass membrane protein</topology>
    </subcellularLocation>
</comment>
<reference evidence="9 10" key="1">
    <citation type="submission" date="2016-11" db="EMBL/GenBank/DDBJ databases">
        <authorList>
            <person name="Jaros S."/>
            <person name="Januszkiewicz K."/>
            <person name="Wedrychowicz H."/>
        </authorList>
    </citation>
    <scope>NUCLEOTIDE SEQUENCE [LARGE SCALE GENOMIC DNA]</scope>
    <source>
        <strain evidence="9 10">DSM 16917</strain>
    </source>
</reference>
<name>A0A1M5YV07_9GAMM</name>
<evidence type="ECO:0000256" key="8">
    <source>
        <dbReference type="SAM" id="Phobius"/>
    </source>
</evidence>
<dbReference type="STRING" id="299255.SAMN02745129_4493"/>
<dbReference type="AlphaFoldDB" id="A0A1M5YV07"/>
<dbReference type="GO" id="GO:0005886">
    <property type="term" value="C:plasma membrane"/>
    <property type="evidence" value="ECO:0007669"/>
    <property type="project" value="UniProtKB-SubCell"/>
</dbReference>
<dbReference type="Proteomes" id="UP000184268">
    <property type="component" value="Unassembled WGS sequence"/>
</dbReference>
<evidence type="ECO:0000256" key="1">
    <source>
        <dbReference type="ARBA" id="ARBA00004429"/>
    </source>
</evidence>
<keyword evidence="6 8" id="KW-1133">Transmembrane helix</keyword>
<keyword evidence="4" id="KW-0997">Cell inner membrane</keyword>
<gene>
    <name evidence="9" type="ORF">SAMN02745129_4493</name>
</gene>
<proteinExistence type="inferred from homology"/>
<evidence type="ECO:0000256" key="3">
    <source>
        <dbReference type="ARBA" id="ARBA00022475"/>
    </source>
</evidence>
<organism evidence="9 10">
    <name type="scientific">Ferrimonas marina</name>
    <dbReference type="NCBI Taxonomy" id="299255"/>
    <lineage>
        <taxon>Bacteria</taxon>
        <taxon>Pseudomonadati</taxon>
        <taxon>Pseudomonadota</taxon>
        <taxon>Gammaproteobacteria</taxon>
        <taxon>Alteromonadales</taxon>
        <taxon>Ferrimonadaceae</taxon>
        <taxon>Ferrimonas</taxon>
    </lineage>
</organism>
<dbReference type="InterPro" id="IPR051800">
    <property type="entry name" value="PqiA-PqiB_transport"/>
</dbReference>
<dbReference type="OrthoDB" id="9800207at2"/>
<dbReference type="PANTHER" id="PTHR30462:SF3">
    <property type="entry name" value="INTERMEMBRANE TRANSPORT PROTEIN PQIA"/>
    <property type="match status" value="1"/>
</dbReference>
<evidence type="ECO:0000313" key="9">
    <source>
        <dbReference type="EMBL" id="SHI15825.1"/>
    </source>
</evidence>
<evidence type="ECO:0000256" key="7">
    <source>
        <dbReference type="ARBA" id="ARBA00023136"/>
    </source>
</evidence>